<evidence type="ECO:0000256" key="5">
    <source>
        <dbReference type="SAM" id="Phobius"/>
    </source>
</evidence>
<sequence length="88" mass="9844">MANLKHLETTAEEVLRKLKNQLLLSKWGDAYLIFSLIVLGILLLLLLISIKCCCCCCCCRRRHHLPSRSQITSANQNSTGLSSMALEP</sequence>
<reference evidence="6" key="1">
    <citation type="submission" date="2023-12" db="EMBL/GenBank/DDBJ databases">
        <authorList>
            <person name="Brown T."/>
        </authorList>
    </citation>
    <scope>NUCLEOTIDE SEQUENCE</scope>
</reference>
<dbReference type="EMBL" id="OY882861">
    <property type="protein sequence ID" value="CAK6444727.1"/>
    <property type="molecule type" value="Genomic_DNA"/>
</dbReference>
<keyword evidence="3 5" id="KW-1133">Transmembrane helix</keyword>
<keyword evidence="4 5" id="KW-0472">Membrane</keyword>
<evidence type="ECO:0000313" key="7">
    <source>
        <dbReference type="Proteomes" id="UP001314169"/>
    </source>
</evidence>
<name>A0ABP0A8A7_PIPNA</name>
<protein>
    <recommendedName>
        <fullName evidence="8">Small integral membrane protein 22</fullName>
    </recommendedName>
</protein>
<evidence type="ECO:0000313" key="6">
    <source>
        <dbReference type="EMBL" id="CAK6444727.1"/>
    </source>
</evidence>
<evidence type="ECO:0000256" key="3">
    <source>
        <dbReference type="ARBA" id="ARBA00022989"/>
    </source>
</evidence>
<proteinExistence type="predicted"/>
<keyword evidence="7" id="KW-1185">Reference proteome</keyword>
<feature type="transmembrane region" description="Helical" evidence="5">
    <location>
        <begin position="30"/>
        <end position="50"/>
    </location>
</feature>
<keyword evidence="2 5" id="KW-0812">Transmembrane</keyword>
<evidence type="ECO:0008006" key="8">
    <source>
        <dbReference type="Google" id="ProtNLM"/>
    </source>
</evidence>
<comment type="subcellular location">
    <subcellularLocation>
        <location evidence="1">Membrane</location>
        <topology evidence="1">Single-pass membrane protein</topology>
    </subcellularLocation>
</comment>
<dbReference type="Proteomes" id="UP001314169">
    <property type="component" value="Chromosome 4"/>
</dbReference>
<organism evidence="6 7">
    <name type="scientific">Pipistrellus nathusii</name>
    <name type="common">Nathusius' pipistrelle</name>
    <dbReference type="NCBI Taxonomy" id="59473"/>
    <lineage>
        <taxon>Eukaryota</taxon>
        <taxon>Metazoa</taxon>
        <taxon>Chordata</taxon>
        <taxon>Craniata</taxon>
        <taxon>Vertebrata</taxon>
        <taxon>Euteleostomi</taxon>
        <taxon>Mammalia</taxon>
        <taxon>Eutheria</taxon>
        <taxon>Laurasiatheria</taxon>
        <taxon>Chiroptera</taxon>
        <taxon>Yangochiroptera</taxon>
        <taxon>Vespertilionidae</taxon>
        <taxon>Pipistrellus</taxon>
    </lineage>
</organism>
<evidence type="ECO:0000256" key="1">
    <source>
        <dbReference type="ARBA" id="ARBA00004167"/>
    </source>
</evidence>
<dbReference type="Pfam" id="PF15831">
    <property type="entry name" value="SMIM5_18_22"/>
    <property type="match status" value="1"/>
</dbReference>
<gene>
    <name evidence="6" type="ORF">MPIPNATIZW_LOCUS13033</name>
</gene>
<evidence type="ECO:0000256" key="2">
    <source>
        <dbReference type="ARBA" id="ARBA00022692"/>
    </source>
</evidence>
<evidence type="ECO:0000256" key="4">
    <source>
        <dbReference type="ARBA" id="ARBA00023136"/>
    </source>
</evidence>
<dbReference type="InterPro" id="IPR031671">
    <property type="entry name" value="SMIM5/18/22"/>
</dbReference>
<accession>A0ABP0A8A7</accession>